<proteinExistence type="predicted"/>
<dbReference type="Proteomes" id="UP000886611">
    <property type="component" value="Unassembled WGS sequence"/>
</dbReference>
<dbReference type="EMBL" id="JAATIS010004040">
    <property type="protein sequence ID" value="KAG2462543.1"/>
    <property type="molecule type" value="Genomic_DNA"/>
</dbReference>
<dbReference type="AlphaFoldDB" id="A0A8X7X516"/>
<reference evidence="1 2" key="1">
    <citation type="journal article" date="2021" name="Cell">
        <title>Tracing the genetic footprints of vertebrate landing in non-teleost ray-finned fishes.</title>
        <authorList>
            <person name="Bi X."/>
            <person name="Wang K."/>
            <person name="Yang L."/>
            <person name="Pan H."/>
            <person name="Jiang H."/>
            <person name="Wei Q."/>
            <person name="Fang M."/>
            <person name="Yu H."/>
            <person name="Zhu C."/>
            <person name="Cai Y."/>
            <person name="He Y."/>
            <person name="Gan X."/>
            <person name="Zeng H."/>
            <person name="Yu D."/>
            <person name="Zhu Y."/>
            <person name="Jiang H."/>
            <person name="Qiu Q."/>
            <person name="Yang H."/>
            <person name="Zhang Y.E."/>
            <person name="Wang W."/>
            <person name="Zhu M."/>
            <person name="He S."/>
            <person name="Zhang G."/>
        </authorList>
    </citation>
    <scope>NUCLEOTIDE SEQUENCE [LARGE SCALE GENOMIC DNA]</scope>
    <source>
        <strain evidence="1">Bchr_013</strain>
    </source>
</reference>
<protein>
    <submittedName>
        <fullName evidence="1">SCNM1 protein</fullName>
    </submittedName>
</protein>
<keyword evidence="2" id="KW-1185">Reference proteome</keyword>
<sequence length="62" mass="7326">MLTVHRTGKRHLAGLKQFYGKNQQLKNEVEKRRHQDYVKAEEEGRKVIIESFLTDFVILLVS</sequence>
<name>A0A8X7X516_POLSE</name>
<organism evidence="1 2">
    <name type="scientific">Polypterus senegalus</name>
    <name type="common">Senegal bichir</name>
    <dbReference type="NCBI Taxonomy" id="55291"/>
    <lineage>
        <taxon>Eukaryota</taxon>
        <taxon>Metazoa</taxon>
        <taxon>Chordata</taxon>
        <taxon>Craniata</taxon>
        <taxon>Vertebrata</taxon>
        <taxon>Euteleostomi</taxon>
        <taxon>Actinopterygii</taxon>
        <taxon>Polypteriformes</taxon>
        <taxon>Polypteridae</taxon>
        <taxon>Polypterus</taxon>
    </lineage>
</organism>
<comment type="caution">
    <text evidence="1">The sequence shown here is derived from an EMBL/GenBank/DDBJ whole genome shotgun (WGS) entry which is preliminary data.</text>
</comment>
<evidence type="ECO:0000313" key="1">
    <source>
        <dbReference type="EMBL" id="KAG2462543.1"/>
    </source>
</evidence>
<gene>
    <name evidence="1" type="primary">Scnm1</name>
    <name evidence="1" type="ORF">GTO96_0000419</name>
</gene>
<feature type="non-terminal residue" evidence="1">
    <location>
        <position position="1"/>
    </location>
</feature>
<evidence type="ECO:0000313" key="2">
    <source>
        <dbReference type="Proteomes" id="UP000886611"/>
    </source>
</evidence>
<accession>A0A8X7X516</accession>
<feature type="non-terminal residue" evidence="1">
    <location>
        <position position="62"/>
    </location>
</feature>